<comment type="caution">
    <text evidence="5">The sequence shown here is derived from an EMBL/GenBank/DDBJ whole genome shotgun (WGS) entry which is preliminary data.</text>
</comment>
<protein>
    <recommendedName>
        <fullName evidence="4">Peptidase S1 domain-containing protein</fullName>
    </recommendedName>
</protein>
<dbReference type="PRINTS" id="PR00722">
    <property type="entry name" value="CHYMOTRYPSIN"/>
</dbReference>
<evidence type="ECO:0000256" key="3">
    <source>
        <dbReference type="SAM" id="SignalP"/>
    </source>
</evidence>
<feature type="region of interest" description="Disordered" evidence="2">
    <location>
        <begin position="170"/>
        <end position="208"/>
    </location>
</feature>
<evidence type="ECO:0000313" key="5">
    <source>
        <dbReference type="EMBL" id="KAK7114921.1"/>
    </source>
</evidence>
<dbReference type="CDD" id="cd00190">
    <property type="entry name" value="Tryp_SPc"/>
    <property type="match status" value="1"/>
</dbReference>
<dbReference type="SMART" id="SM00020">
    <property type="entry name" value="Tryp_SPc"/>
    <property type="match status" value="1"/>
</dbReference>
<feature type="domain" description="Peptidase S1" evidence="4">
    <location>
        <begin position="308"/>
        <end position="551"/>
    </location>
</feature>
<keyword evidence="3" id="KW-0732">Signal</keyword>
<organism evidence="5 6">
    <name type="scientific">Littorina saxatilis</name>
    <dbReference type="NCBI Taxonomy" id="31220"/>
    <lineage>
        <taxon>Eukaryota</taxon>
        <taxon>Metazoa</taxon>
        <taxon>Spiralia</taxon>
        <taxon>Lophotrochozoa</taxon>
        <taxon>Mollusca</taxon>
        <taxon>Gastropoda</taxon>
        <taxon>Caenogastropoda</taxon>
        <taxon>Littorinimorpha</taxon>
        <taxon>Littorinoidea</taxon>
        <taxon>Littorinidae</taxon>
        <taxon>Littorina</taxon>
    </lineage>
</organism>
<accession>A0AAN9C0A7</accession>
<keyword evidence="6" id="KW-1185">Reference proteome</keyword>
<dbReference type="AlphaFoldDB" id="A0AAN9C0A7"/>
<dbReference type="PANTHER" id="PTHR24252:SF7">
    <property type="entry name" value="HYALIN"/>
    <property type="match status" value="1"/>
</dbReference>
<dbReference type="Gene3D" id="2.40.10.10">
    <property type="entry name" value="Trypsin-like serine proteases"/>
    <property type="match status" value="1"/>
</dbReference>
<dbReference type="PROSITE" id="PS51257">
    <property type="entry name" value="PROKAR_LIPOPROTEIN"/>
    <property type="match status" value="1"/>
</dbReference>
<dbReference type="GO" id="GO:0006508">
    <property type="term" value="P:proteolysis"/>
    <property type="evidence" value="ECO:0007669"/>
    <property type="project" value="InterPro"/>
</dbReference>
<dbReference type="Proteomes" id="UP001374579">
    <property type="component" value="Unassembled WGS sequence"/>
</dbReference>
<dbReference type="InterPro" id="IPR043504">
    <property type="entry name" value="Peptidase_S1_PA_chymotrypsin"/>
</dbReference>
<gene>
    <name evidence="5" type="ORF">V1264_000897</name>
</gene>
<dbReference type="InterPro" id="IPR001314">
    <property type="entry name" value="Peptidase_S1A"/>
</dbReference>
<evidence type="ECO:0000313" key="6">
    <source>
        <dbReference type="Proteomes" id="UP001374579"/>
    </source>
</evidence>
<dbReference type="PROSITE" id="PS00134">
    <property type="entry name" value="TRYPSIN_HIS"/>
    <property type="match status" value="1"/>
</dbReference>
<dbReference type="InterPro" id="IPR009003">
    <property type="entry name" value="Peptidase_S1_PA"/>
</dbReference>
<dbReference type="SUPFAM" id="SSF50494">
    <property type="entry name" value="Trypsin-like serine proteases"/>
    <property type="match status" value="1"/>
</dbReference>
<dbReference type="FunFam" id="2.40.10.10:FF:000166">
    <property type="entry name" value="Trypsin"/>
    <property type="match status" value="1"/>
</dbReference>
<dbReference type="EMBL" id="JBAMIC010000001">
    <property type="protein sequence ID" value="KAK7114921.1"/>
    <property type="molecule type" value="Genomic_DNA"/>
</dbReference>
<dbReference type="PANTHER" id="PTHR24252">
    <property type="entry name" value="ACROSIN-RELATED"/>
    <property type="match status" value="1"/>
</dbReference>
<dbReference type="PROSITE" id="PS50240">
    <property type="entry name" value="TRYPSIN_DOM"/>
    <property type="match status" value="1"/>
</dbReference>
<feature type="chain" id="PRO_5042926156" description="Peptidase S1 domain-containing protein" evidence="3">
    <location>
        <begin position="24"/>
        <end position="553"/>
    </location>
</feature>
<reference evidence="5 6" key="1">
    <citation type="submission" date="2024-02" db="EMBL/GenBank/DDBJ databases">
        <title>Chromosome-scale genome assembly of the rough periwinkle Littorina saxatilis.</title>
        <authorList>
            <person name="De Jode A."/>
            <person name="Faria R."/>
            <person name="Formenti G."/>
            <person name="Sims Y."/>
            <person name="Smith T.P."/>
            <person name="Tracey A."/>
            <person name="Wood J.M.D."/>
            <person name="Zagrodzka Z.B."/>
            <person name="Johannesson K."/>
            <person name="Butlin R.K."/>
            <person name="Leder E.H."/>
        </authorList>
    </citation>
    <scope>NUCLEOTIDE SEQUENCE [LARGE SCALE GENOMIC DNA]</scope>
    <source>
        <strain evidence="5">Snail1</strain>
        <tissue evidence="5">Muscle</tissue>
    </source>
</reference>
<feature type="signal peptide" evidence="3">
    <location>
        <begin position="1"/>
        <end position="23"/>
    </location>
</feature>
<dbReference type="Pfam" id="PF00089">
    <property type="entry name" value="Trypsin"/>
    <property type="match status" value="1"/>
</dbReference>
<sequence>MTLLVRPLVTLVIVLTTAKILHAGTIGAVSSCSDGDTVRGFEDFKAVPRQGTIKDKFWTFTGRGPNDRARADLRLNDRKPFTPASLNLTLTNVGQLVIRFIFNNHKNKNLVYKNPNEEFSLPLADLPEGVVRTVILATPLLGSTAAFKIDTLQGCVRAETIVITTTTTTAPSVAPTSDGPPASAATAITGPPATAASTTAGPPTTAAAKVAGPSATAASTIAGPPATAAATVAGPPATAASTIAGPPATAATTVAGPPATAATTVAGPPATAATTVAIATAPVSACGASKELDRLNGVTGGQSRRRRVVGGTRTGQCNVIPWQVRLTTSVGEMCGGSILDAGHILTAAHCIPYRGTTINITAGDYNTGIIEGNEQTRVVSLTNVTTHPKYYTNRYGAEYNDIAVVRLSEPLDMTKPCVMPVCLDKDFVVSGQNCTISGWGAPSESAKEASTLQFANVVAYRGENCTEAFKIPYSSYMSSPDTQLCAGRVAGGVGMCDGDYGGPLVCRDDTINAYVLTGIYSYDSGCGRVNFLPGIYTDISAFYDWIQEQLKVN</sequence>
<dbReference type="InterPro" id="IPR018114">
    <property type="entry name" value="TRYPSIN_HIS"/>
</dbReference>
<evidence type="ECO:0000256" key="2">
    <source>
        <dbReference type="SAM" id="MobiDB-lite"/>
    </source>
</evidence>
<evidence type="ECO:0000256" key="1">
    <source>
        <dbReference type="ARBA" id="ARBA00023157"/>
    </source>
</evidence>
<proteinExistence type="predicted"/>
<dbReference type="GO" id="GO:0004252">
    <property type="term" value="F:serine-type endopeptidase activity"/>
    <property type="evidence" value="ECO:0007669"/>
    <property type="project" value="InterPro"/>
</dbReference>
<evidence type="ECO:0000259" key="4">
    <source>
        <dbReference type="PROSITE" id="PS50240"/>
    </source>
</evidence>
<name>A0AAN9C0A7_9CAEN</name>
<dbReference type="InterPro" id="IPR001254">
    <property type="entry name" value="Trypsin_dom"/>
</dbReference>
<keyword evidence="1" id="KW-1015">Disulfide bond</keyword>